<organism evidence="2 3">
    <name type="scientific">Mycoplasmopsis gallopavonis</name>
    <dbReference type="NCBI Taxonomy" id="76629"/>
    <lineage>
        <taxon>Bacteria</taxon>
        <taxon>Bacillati</taxon>
        <taxon>Mycoplasmatota</taxon>
        <taxon>Mycoplasmoidales</taxon>
        <taxon>Metamycoplasmataceae</taxon>
        <taxon>Mycoplasmopsis</taxon>
    </lineage>
</organism>
<keyword evidence="3" id="KW-1185">Reference proteome</keyword>
<reference evidence="2 3" key="1">
    <citation type="submission" date="2019-01" db="EMBL/GenBank/DDBJ databases">
        <authorList>
            <consortium name="Pathogen Informatics"/>
        </authorList>
    </citation>
    <scope>NUCLEOTIDE SEQUENCE [LARGE SCALE GENOMIC DNA]</scope>
    <source>
        <strain evidence="2 3">NCTC10186</strain>
    </source>
</reference>
<feature type="transmembrane region" description="Helical" evidence="1">
    <location>
        <begin position="75"/>
        <end position="96"/>
    </location>
</feature>
<protein>
    <submittedName>
        <fullName evidence="2">Uncharacterized protein</fullName>
    </submittedName>
</protein>
<gene>
    <name evidence="2" type="ORF">NCTC10186_00145</name>
</gene>
<sequence>MTNLWQKSDSIAKLNRAMLIITIISLSTLILGIILLISGYFSIHTELKYTDYSIFSNPYFSAGQARQEITYNLTLFVFAGIFLVIPSILFIPNLVIKIILIVKLSEFSTYNSKAQTSWILVLISIFILQHILAIVSYFNIKNMLNESEIHPINQAN</sequence>
<evidence type="ECO:0000313" key="2">
    <source>
        <dbReference type="EMBL" id="VEU72678.1"/>
    </source>
</evidence>
<proteinExistence type="predicted"/>
<evidence type="ECO:0000313" key="3">
    <source>
        <dbReference type="Proteomes" id="UP000289862"/>
    </source>
</evidence>
<feature type="transmembrane region" description="Helical" evidence="1">
    <location>
        <begin position="117"/>
        <end position="138"/>
    </location>
</feature>
<keyword evidence="1" id="KW-1133">Transmembrane helix</keyword>
<dbReference type="Proteomes" id="UP000289862">
    <property type="component" value="Chromosome"/>
</dbReference>
<evidence type="ECO:0000256" key="1">
    <source>
        <dbReference type="SAM" id="Phobius"/>
    </source>
</evidence>
<keyword evidence="1" id="KW-0812">Transmembrane</keyword>
<accession>A0A449AYR4</accession>
<dbReference type="EMBL" id="LR215031">
    <property type="protein sequence ID" value="VEU72678.1"/>
    <property type="molecule type" value="Genomic_DNA"/>
</dbReference>
<dbReference type="AlphaFoldDB" id="A0A449AYR4"/>
<keyword evidence="1" id="KW-0472">Membrane</keyword>
<name>A0A449AYR4_9BACT</name>
<dbReference type="RefSeq" id="WP_119572164.1">
    <property type="nucleotide sequence ID" value="NZ_LR215031.1"/>
</dbReference>
<feature type="transmembrane region" description="Helical" evidence="1">
    <location>
        <begin position="20"/>
        <end position="43"/>
    </location>
</feature>
<dbReference type="KEGG" id="mgal:NCTC10186_00145"/>